<reference evidence="1" key="1">
    <citation type="journal article" date="2014" name="Front. Microbiol.">
        <title>High frequency of phylogenetically diverse reductive dehalogenase-homologous genes in deep subseafloor sedimentary metagenomes.</title>
        <authorList>
            <person name="Kawai M."/>
            <person name="Futagami T."/>
            <person name="Toyoda A."/>
            <person name="Takaki Y."/>
            <person name="Nishi S."/>
            <person name="Hori S."/>
            <person name="Arai W."/>
            <person name="Tsubouchi T."/>
            <person name="Morono Y."/>
            <person name="Uchiyama I."/>
            <person name="Ito T."/>
            <person name="Fujiyama A."/>
            <person name="Inagaki F."/>
            <person name="Takami H."/>
        </authorList>
    </citation>
    <scope>NUCLEOTIDE SEQUENCE</scope>
    <source>
        <strain evidence="1">Expedition CK06-06</strain>
    </source>
</reference>
<comment type="caution">
    <text evidence="1">The sequence shown here is derived from an EMBL/GenBank/DDBJ whole genome shotgun (WGS) entry which is preliminary data.</text>
</comment>
<proteinExistence type="predicted"/>
<dbReference type="AlphaFoldDB" id="X1L657"/>
<evidence type="ECO:0000313" key="1">
    <source>
        <dbReference type="EMBL" id="GAI01381.1"/>
    </source>
</evidence>
<name>X1L657_9ZZZZ</name>
<gene>
    <name evidence="1" type="ORF">S03H2_71345</name>
</gene>
<dbReference type="EMBL" id="BARU01047712">
    <property type="protein sequence ID" value="GAI01381.1"/>
    <property type="molecule type" value="Genomic_DNA"/>
</dbReference>
<feature type="non-terminal residue" evidence="1">
    <location>
        <position position="1"/>
    </location>
</feature>
<sequence>KLGYYPDARENTSQSKIVVTIMIDVKIGELLNGNC</sequence>
<organism evidence="1">
    <name type="scientific">marine sediment metagenome</name>
    <dbReference type="NCBI Taxonomy" id="412755"/>
    <lineage>
        <taxon>unclassified sequences</taxon>
        <taxon>metagenomes</taxon>
        <taxon>ecological metagenomes</taxon>
    </lineage>
</organism>
<protein>
    <submittedName>
        <fullName evidence="1">Uncharacterized protein</fullName>
    </submittedName>
</protein>
<accession>X1L657</accession>